<dbReference type="RefSeq" id="WP_013042337.1">
    <property type="nucleotide sequence ID" value="NC_014008.1"/>
</dbReference>
<dbReference type="PROSITE" id="PS51257">
    <property type="entry name" value="PROKAR_LIPOPROTEIN"/>
    <property type="match status" value="1"/>
</dbReference>
<dbReference type="HOGENOM" id="CLU_1737440_0_0_0"/>
<protein>
    <recommendedName>
        <fullName evidence="4">Lipoprotein</fullName>
    </recommendedName>
</protein>
<feature type="region of interest" description="Disordered" evidence="1">
    <location>
        <begin position="130"/>
        <end position="150"/>
    </location>
</feature>
<feature type="compositionally biased region" description="Basic and acidic residues" evidence="1">
    <location>
        <begin position="141"/>
        <end position="150"/>
    </location>
</feature>
<dbReference type="EMBL" id="CP001998">
    <property type="protein sequence ID" value="ADE53612.1"/>
    <property type="molecule type" value="Genomic_DNA"/>
</dbReference>
<evidence type="ECO:0000313" key="3">
    <source>
        <dbReference type="Proteomes" id="UP000000925"/>
    </source>
</evidence>
<name>D5ENV3_CORAD</name>
<accession>D5ENV3</accession>
<dbReference type="AlphaFoldDB" id="D5ENV3"/>
<reference evidence="2 3" key="1">
    <citation type="journal article" date="2010" name="Stand. Genomic Sci.">
        <title>Complete genome sequence of Coraliomargarita akajimensis type strain (04OKA010-24).</title>
        <authorList>
            <person name="Mavromatis K."/>
            <person name="Abt B."/>
            <person name="Brambilla E."/>
            <person name="Lapidus A."/>
            <person name="Copeland A."/>
            <person name="Deshpande S."/>
            <person name="Nolan M."/>
            <person name="Lucas S."/>
            <person name="Tice H."/>
            <person name="Cheng J.F."/>
            <person name="Han C."/>
            <person name="Detter J.C."/>
            <person name="Woyke T."/>
            <person name="Goodwin L."/>
            <person name="Pitluck S."/>
            <person name="Held B."/>
            <person name="Brettin T."/>
            <person name="Tapia R."/>
            <person name="Ivanova N."/>
            <person name="Mikhailova N."/>
            <person name="Pati A."/>
            <person name="Liolios K."/>
            <person name="Chen A."/>
            <person name="Palaniappan K."/>
            <person name="Land M."/>
            <person name="Hauser L."/>
            <person name="Chang Y.J."/>
            <person name="Jeffries C.D."/>
            <person name="Rohde M."/>
            <person name="Goker M."/>
            <person name="Bristow J."/>
            <person name="Eisen J.A."/>
            <person name="Markowitz V."/>
            <person name="Hugenholtz P."/>
            <person name="Klenk H.P."/>
            <person name="Kyrpides N.C."/>
        </authorList>
    </citation>
    <scope>NUCLEOTIDE SEQUENCE [LARGE SCALE GENOMIC DNA]</scope>
    <source>
        <strain evidence="3">DSM 45221 / IAM 15411 / JCM 23193 / KCTC 12865</strain>
    </source>
</reference>
<evidence type="ECO:0000313" key="2">
    <source>
        <dbReference type="EMBL" id="ADE53612.1"/>
    </source>
</evidence>
<proteinExistence type="predicted"/>
<evidence type="ECO:0000256" key="1">
    <source>
        <dbReference type="SAM" id="MobiDB-lite"/>
    </source>
</evidence>
<organism evidence="2 3">
    <name type="scientific">Coraliomargarita akajimensis (strain DSM 45221 / IAM 15411 / JCM 23193 / KCTC 12865 / 04OKA010-24)</name>
    <dbReference type="NCBI Taxonomy" id="583355"/>
    <lineage>
        <taxon>Bacteria</taxon>
        <taxon>Pseudomonadati</taxon>
        <taxon>Verrucomicrobiota</taxon>
        <taxon>Opitutia</taxon>
        <taxon>Puniceicoccales</taxon>
        <taxon>Coraliomargaritaceae</taxon>
        <taxon>Coraliomargarita</taxon>
    </lineage>
</organism>
<sequence>MKLIKHSLLTTLLATTSCVSAPKEEYPVLDTSSQSAFWKSHEKLAHSKKLTQDEQESFQAWFGALLFHYGVLKKADEAYFCITEDFLKVIEGKSPKELIEISKYIIQKPLWEEYQRMGVELEPLIQPEGYIEPTKKGSNQPERDNPFTRP</sequence>
<evidence type="ECO:0008006" key="4">
    <source>
        <dbReference type="Google" id="ProtNLM"/>
    </source>
</evidence>
<dbReference type="Proteomes" id="UP000000925">
    <property type="component" value="Chromosome"/>
</dbReference>
<dbReference type="KEGG" id="caa:Caka_0587"/>
<dbReference type="STRING" id="583355.Caka_0587"/>
<gene>
    <name evidence="2" type="ordered locus">Caka_0587</name>
</gene>
<keyword evidence="3" id="KW-1185">Reference proteome</keyword>